<reference evidence="6" key="1">
    <citation type="journal article" date="2019" name="Int. J. Syst. Evol. Microbiol.">
        <title>The Global Catalogue of Microorganisms (GCM) 10K type strain sequencing project: providing services to taxonomists for standard genome sequencing and annotation.</title>
        <authorList>
            <consortium name="The Broad Institute Genomics Platform"/>
            <consortium name="The Broad Institute Genome Sequencing Center for Infectious Disease"/>
            <person name="Wu L."/>
            <person name="Ma J."/>
        </authorList>
    </citation>
    <scope>NUCLEOTIDE SEQUENCE [LARGE SCALE GENOMIC DNA]</scope>
    <source>
        <strain evidence="6">JCM 17130</strain>
    </source>
</reference>
<keyword evidence="6" id="KW-1185">Reference proteome</keyword>
<feature type="region of interest" description="Disordered" evidence="1">
    <location>
        <begin position="553"/>
        <end position="591"/>
    </location>
</feature>
<dbReference type="PANTHER" id="PTHR42736">
    <property type="entry name" value="PROTEIN-GLUTAMINE GAMMA-GLUTAMYLTRANSFERASE"/>
    <property type="match status" value="1"/>
</dbReference>
<feature type="transmembrane region" description="Helical" evidence="2">
    <location>
        <begin position="160"/>
        <end position="178"/>
    </location>
</feature>
<feature type="transmembrane region" description="Helical" evidence="2">
    <location>
        <begin position="45"/>
        <end position="66"/>
    </location>
</feature>
<dbReference type="Proteomes" id="UP001597277">
    <property type="component" value="Unassembled WGS sequence"/>
</dbReference>
<organism evidence="5 6">
    <name type="scientific">Georgenia deserti</name>
    <dbReference type="NCBI Taxonomy" id="2093781"/>
    <lineage>
        <taxon>Bacteria</taxon>
        <taxon>Bacillati</taxon>
        <taxon>Actinomycetota</taxon>
        <taxon>Actinomycetes</taxon>
        <taxon>Micrococcales</taxon>
        <taxon>Bogoriellaceae</taxon>
        <taxon>Georgenia</taxon>
    </lineage>
</organism>
<feature type="transmembrane region" description="Helical" evidence="2">
    <location>
        <begin position="21"/>
        <end position="39"/>
    </location>
</feature>
<dbReference type="InterPro" id="IPR021878">
    <property type="entry name" value="TgpA_N"/>
</dbReference>
<accession>A0ABW4L7U0</accession>
<feature type="region of interest" description="Disordered" evidence="1">
    <location>
        <begin position="749"/>
        <end position="770"/>
    </location>
</feature>
<dbReference type="PANTHER" id="PTHR42736:SF1">
    <property type="entry name" value="PROTEIN-GLUTAMINE GAMMA-GLUTAMYLTRANSFERASE"/>
    <property type="match status" value="1"/>
</dbReference>
<evidence type="ECO:0000256" key="1">
    <source>
        <dbReference type="SAM" id="MobiDB-lite"/>
    </source>
</evidence>
<feature type="compositionally biased region" description="Pro residues" evidence="1">
    <location>
        <begin position="564"/>
        <end position="577"/>
    </location>
</feature>
<comment type="caution">
    <text evidence="5">The sequence shown here is derived from an EMBL/GenBank/DDBJ whole genome shotgun (WGS) entry which is preliminary data.</text>
</comment>
<evidence type="ECO:0000256" key="2">
    <source>
        <dbReference type="SAM" id="Phobius"/>
    </source>
</evidence>
<dbReference type="RefSeq" id="WP_388009975.1">
    <property type="nucleotide sequence ID" value="NZ_JBHUEE010000010.1"/>
</dbReference>
<feature type="domain" description="Protein-glutamine gamma-glutamyltransferase TgpA N-terminal" evidence="4">
    <location>
        <begin position="29"/>
        <end position="371"/>
    </location>
</feature>
<sequence length="770" mass="81546">MTETSSSERTGGLTDLIARRWVDIAVVTLLVVVAHTPLLPVFGTIRLPIAVVAAALLGTVVATVGAARRWGPIPVLAALLTGFVAFSALGAPTTALAGAVPTPETLGAVGRGVVTSWKDIVTILPPLGAGRNMLTAPYLIALVASCVAVTLALRTRWPALALIPPLLVLAGSILMGTADVSTSIPLGLGMTGVGLVWGSWRSGRLHTNRWPGVAVLVVVGLVAGTGAGVLAPPQGRLVLREHVDPPPDLHDYPSPLAGFRQYVKDHREDTILTVDGLPDGALVRLATLDEYDGTAWMAADPETGTGQYQRIGDRIEPTLPEDGLHTVRLTVGDYANVWVPMVGKPYDLDFTGQRADELARGLYVNRATETGLSTPGLRGGDRYELLAGVPQIPNDTALEGAPLADVSQPEVAFPDVVATTGQRMAGDASTPIGRIRAVEQALQQGYFSHGLEGETPSLAGHGAARLDSLLGGDDPMVGDEEQYAAAMGLILRSLSIPARVVMGFEAPQQRGDGPVELTGDEVSAWVEVPFEGHGWVPFYPTPDEDRIWQDEETVPESIPQPQVLQPPPPAQEPPDAPPSDRQDVDIDDDDVREDDPLSLAAWIAIGAGGLLLVLLLPLLMIVLLKVRRRRRRRFSGAPAARLAGGWDEVLDVGTDLGVTVSPTATRRQAAGQLVAGLAAPATGRRRQPPPVDIAPARTQDLASSADAGTFGPGAPDESAAARFWDDVETSLGSLRTAVGRRRWWRARVSTRSLGRSRRGDRRSARRRGRG</sequence>
<feature type="transmembrane region" description="Helical" evidence="2">
    <location>
        <begin position="184"/>
        <end position="200"/>
    </location>
</feature>
<protein>
    <submittedName>
        <fullName evidence="5">Transglutaminase family protein</fullName>
    </submittedName>
</protein>
<dbReference type="EMBL" id="JBHUEE010000010">
    <property type="protein sequence ID" value="MFD1719520.1"/>
    <property type="molecule type" value="Genomic_DNA"/>
</dbReference>
<evidence type="ECO:0000313" key="6">
    <source>
        <dbReference type="Proteomes" id="UP001597277"/>
    </source>
</evidence>
<dbReference type="InterPro" id="IPR052901">
    <property type="entry name" value="Bact_TGase-like"/>
</dbReference>
<feature type="transmembrane region" description="Helical" evidence="2">
    <location>
        <begin position="135"/>
        <end position="153"/>
    </location>
</feature>
<name>A0ABW4L7U0_9MICO</name>
<dbReference type="Gene3D" id="3.10.620.30">
    <property type="match status" value="1"/>
</dbReference>
<feature type="transmembrane region" description="Helical" evidence="2">
    <location>
        <begin position="599"/>
        <end position="624"/>
    </location>
</feature>
<dbReference type="InterPro" id="IPR002931">
    <property type="entry name" value="Transglutaminase-like"/>
</dbReference>
<feature type="transmembrane region" description="Helical" evidence="2">
    <location>
        <begin position="212"/>
        <end position="231"/>
    </location>
</feature>
<evidence type="ECO:0000259" key="4">
    <source>
        <dbReference type="Pfam" id="PF11992"/>
    </source>
</evidence>
<dbReference type="Pfam" id="PF11992">
    <property type="entry name" value="TgpA_N"/>
    <property type="match status" value="1"/>
</dbReference>
<feature type="transmembrane region" description="Helical" evidence="2">
    <location>
        <begin position="73"/>
        <end position="91"/>
    </location>
</feature>
<proteinExistence type="predicted"/>
<evidence type="ECO:0000259" key="3">
    <source>
        <dbReference type="Pfam" id="PF01841"/>
    </source>
</evidence>
<feature type="domain" description="Transglutaminase-like" evidence="3">
    <location>
        <begin position="421"/>
        <end position="540"/>
    </location>
</feature>
<dbReference type="SUPFAM" id="SSF54001">
    <property type="entry name" value="Cysteine proteinases"/>
    <property type="match status" value="1"/>
</dbReference>
<dbReference type="Pfam" id="PF01841">
    <property type="entry name" value="Transglut_core"/>
    <property type="match status" value="1"/>
</dbReference>
<gene>
    <name evidence="5" type="ORF">ACFSE6_16870</name>
</gene>
<keyword evidence="2" id="KW-1133">Transmembrane helix</keyword>
<feature type="compositionally biased region" description="Basic residues" evidence="1">
    <location>
        <begin position="754"/>
        <end position="770"/>
    </location>
</feature>
<evidence type="ECO:0000313" key="5">
    <source>
        <dbReference type="EMBL" id="MFD1719520.1"/>
    </source>
</evidence>
<keyword evidence="2" id="KW-0472">Membrane</keyword>
<keyword evidence="2" id="KW-0812">Transmembrane</keyword>
<dbReference type="InterPro" id="IPR038765">
    <property type="entry name" value="Papain-like_cys_pep_sf"/>
</dbReference>